<reference evidence="7 8" key="1">
    <citation type="submission" date="2015-12" db="EMBL/GenBank/DDBJ databases">
        <title>The genome of Folsomia candida.</title>
        <authorList>
            <person name="Faddeeva A."/>
            <person name="Derks M.F."/>
            <person name="Anvar Y."/>
            <person name="Smit S."/>
            <person name="Van Straalen N."/>
            <person name="Roelofs D."/>
        </authorList>
    </citation>
    <scope>NUCLEOTIDE SEQUENCE [LARGE SCALE GENOMIC DNA]</scope>
    <source>
        <strain evidence="7 8">VU population</strain>
        <tissue evidence="7">Whole body</tissue>
    </source>
</reference>
<gene>
    <name evidence="7" type="ORF">Fcan01_13674</name>
</gene>
<dbReference type="PANTHER" id="PTHR24252:SF7">
    <property type="entry name" value="HYALIN"/>
    <property type="match status" value="1"/>
</dbReference>
<keyword evidence="2 5" id="KW-0378">Hydrolase</keyword>
<accession>A0A226E317</accession>
<evidence type="ECO:0000313" key="7">
    <source>
        <dbReference type="EMBL" id="OXA51660.1"/>
    </source>
</evidence>
<evidence type="ECO:0000256" key="4">
    <source>
        <dbReference type="ARBA" id="ARBA00023157"/>
    </source>
</evidence>
<dbReference type="OMA" id="DQITIVF"/>
<protein>
    <submittedName>
        <fullName evidence="7">Coagulation factor X</fullName>
    </submittedName>
</protein>
<dbReference type="OrthoDB" id="546450at2759"/>
<dbReference type="CDD" id="cd00190">
    <property type="entry name" value="Tryp_SPc"/>
    <property type="match status" value="1"/>
</dbReference>
<dbReference type="FunFam" id="2.40.10.10:FF:000006">
    <property type="entry name" value="Serine proteinase stubble"/>
    <property type="match status" value="1"/>
</dbReference>
<dbReference type="PROSITE" id="PS00134">
    <property type="entry name" value="TRYPSIN_HIS"/>
    <property type="match status" value="1"/>
</dbReference>
<name>A0A226E317_FOLCA</name>
<keyword evidence="8" id="KW-1185">Reference proteome</keyword>
<dbReference type="InterPro" id="IPR009003">
    <property type="entry name" value="Peptidase_S1_PA"/>
</dbReference>
<dbReference type="Pfam" id="PF00089">
    <property type="entry name" value="Trypsin"/>
    <property type="match status" value="1"/>
</dbReference>
<dbReference type="PROSITE" id="PS50240">
    <property type="entry name" value="TRYPSIN_DOM"/>
    <property type="match status" value="1"/>
</dbReference>
<evidence type="ECO:0000256" key="5">
    <source>
        <dbReference type="RuleBase" id="RU363034"/>
    </source>
</evidence>
<keyword evidence="4" id="KW-1015">Disulfide bond</keyword>
<dbReference type="GO" id="GO:0004252">
    <property type="term" value="F:serine-type endopeptidase activity"/>
    <property type="evidence" value="ECO:0007669"/>
    <property type="project" value="InterPro"/>
</dbReference>
<feature type="domain" description="Peptidase S1" evidence="6">
    <location>
        <begin position="134"/>
        <end position="376"/>
    </location>
</feature>
<dbReference type="InterPro" id="IPR033116">
    <property type="entry name" value="TRYPSIN_SER"/>
</dbReference>
<dbReference type="SUPFAM" id="SSF50494">
    <property type="entry name" value="Trypsin-like serine proteases"/>
    <property type="match status" value="1"/>
</dbReference>
<evidence type="ECO:0000259" key="6">
    <source>
        <dbReference type="PROSITE" id="PS50240"/>
    </source>
</evidence>
<dbReference type="PANTHER" id="PTHR24252">
    <property type="entry name" value="ACROSIN-RELATED"/>
    <property type="match status" value="1"/>
</dbReference>
<dbReference type="Gene3D" id="2.40.10.10">
    <property type="entry name" value="Trypsin-like serine proteases"/>
    <property type="match status" value="1"/>
</dbReference>
<dbReference type="STRING" id="158441.A0A226E317"/>
<proteinExistence type="predicted"/>
<dbReference type="GO" id="GO:0006508">
    <property type="term" value="P:proteolysis"/>
    <property type="evidence" value="ECO:0007669"/>
    <property type="project" value="UniProtKB-KW"/>
</dbReference>
<dbReference type="Proteomes" id="UP000198287">
    <property type="component" value="Unassembled WGS sequence"/>
</dbReference>
<dbReference type="PRINTS" id="PR00722">
    <property type="entry name" value="CHYMOTRYPSIN"/>
</dbReference>
<organism evidence="7 8">
    <name type="scientific">Folsomia candida</name>
    <name type="common">Springtail</name>
    <dbReference type="NCBI Taxonomy" id="158441"/>
    <lineage>
        <taxon>Eukaryota</taxon>
        <taxon>Metazoa</taxon>
        <taxon>Ecdysozoa</taxon>
        <taxon>Arthropoda</taxon>
        <taxon>Hexapoda</taxon>
        <taxon>Collembola</taxon>
        <taxon>Entomobryomorpha</taxon>
        <taxon>Isotomoidea</taxon>
        <taxon>Isotomidae</taxon>
        <taxon>Proisotominae</taxon>
        <taxon>Folsomia</taxon>
    </lineage>
</organism>
<evidence type="ECO:0000256" key="1">
    <source>
        <dbReference type="ARBA" id="ARBA00022670"/>
    </source>
</evidence>
<dbReference type="PROSITE" id="PS00135">
    <property type="entry name" value="TRYPSIN_SER"/>
    <property type="match status" value="1"/>
</dbReference>
<dbReference type="InterPro" id="IPR018114">
    <property type="entry name" value="TRYPSIN_HIS"/>
</dbReference>
<keyword evidence="3 5" id="KW-0720">Serine protease</keyword>
<comment type="caution">
    <text evidence="7">The sequence shown here is derived from an EMBL/GenBank/DDBJ whole genome shotgun (WGS) entry which is preliminary data.</text>
</comment>
<dbReference type="AlphaFoldDB" id="A0A226E317"/>
<dbReference type="InterPro" id="IPR001254">
    <property type="entry name" value="Trypsin_dom"/>
</dbReference>
<sequence>MKMGWITTASMRLSNSIVPVLGIQFLLLSSLINFNHNVSCAPSLKLFGIQRTQGKDHVPPANGHLQASKYLIGSNSNASSNHSNGNSGESQEYTRHLRKVLQEDKFRGLAELLKKPTDQCQDCTCGLSYREERIVGGTVAEINSYPWLAALMYKTKFYCGATLISDRYVLTAAHCVHGVPKDQITIVFGEHDRNFTDESDTQYRKIGTIIRHPGFNRANFHHDIALLRLDKPFRFSKSIAPACLPVDLEDEDFAEERGTVAGWGRTQEKGRPSHILREVEVPIMTNEECKVSTNYQAKEITDTMMCAGYPDGKLDACQGDSGGPLNWEDLREDSSTEGTKYVIGIVSWGQGCARSNYPGVYTRITKYMEFIRKNTLDSCYCHNP</sequence>
<evidence type="ECO:0000256" key="2">
    <source>
        <dbReference type="ARBA" id="ARBA00022801"/>
    </source>
</evidence>
<evidence type="ECO:0000313" key="8">
    <source>
        <dbReference type="Proteomes" id="UP000198287"/>
    </source>
</evidence>
<evidence type="ECO:0000256" key="3">
    <source>
        <dbReference type="ARBA" id="ARBA00022825"/>
    </source>
</evidence>
<dbReference type="EMBL" id="LNIX01000007">
    <property type="protein sequence ID" value="OXA51660.1"/>
    <property type="molecule type" value="Genomic_DNA"/>
</dbReference>
<keyword evidence="1 5" id="KW-0645">Protease</keyword>
<dbReference type="InterPro" id="IPR043504">
    <property type="entry name" value="Peptidase_S1_PA_chymotrypsin"/>
</dbReference>
<dbReference type="SMART" id="SM00020">
    <property type="entry name" value="Tryp_SPc"/>
    <property type="match status" value="1"/>
</dbReference>
<dbReference type="InterPro" id="IPR001314">
    <property type="entry name" value="Peptidase_S1A"/>
</dbReference>